<evidence type="ECO:0000313" key="7">
    <source>
        <dbReference type="EMBL" id="OCX13827.1"/>
    </source>
</evidence>
<feature type="binding site" evidence="5">
    <location>
        <position position="207"/>
    </location>
    <ligand>
        <name>Zn(2+)</name>
        <dbReference type="ChEBI" id="CHEBI:29105"/>
    </ligand>
</feature>
<feature type="transmembrane region" description="Helical" evidence="6">
    <location>
        <begin position="62"/>
        <end position="82"/>
    </location>
</feature>
<keyword evidence="3 6" id="KW-1133">Transmembrane helix</keyword>
<comment type="caution">
    <text evidence="7">The sequence shown here is derived from an EMBL/GenBank/DDBJ whole genome shotgun (WGS) entry which is preliminary data.</text>
</comment>
<dbReference type="OrthoDB" id="9813689at2"/>
<evidence type="ECO:0000256" key="1">
    <source>
        <dbReference type="ARBA" id="ARBA00004141"/>
    </source>
</evidence>
<dbReference type="EMBL" id="MDEO01000036">
    <property type="protein sequence ID" value="OCX13827.1"/>
    <property type="molecule type" value="Genomic_DNA"/>
</dbReference>
<evidence type="ECO:0000256" key="4">
    <source>
        <dbReference type="ARBA" id="ARBA00023136"/>
    </source>
</evidence>
<keyword evidence="7" id="KW-0238">DNA-binding</keyword>
<proteinExistence type="predicted"/>
<keyword evidence="5" id="KW-0479">Metal-binding</keyword>
<evidence type="ECO:0000256" key="3">
    <source>
        <dbReference type="ARBA" id="ARBA00022989"/>
    </source>
</evidence>
<protein>
    <submittedName>
        <fullName evidence="7">DNA-binding protein</fullName>
    </submittedName>
</protein>
<keyword evidence="4 6" id="KW-0472">Membrane</keyword>
<dbReference type="Pfam" id="PF03006">
    <property type="entry name" value="HlyIII"/>
    <property type="match status" value="1"/>
</dbReference>
<dbReference type="GO" id="GO:0046872">
    <property type="term" value="F:metal ion binding"/>
    <property type="evidence" value="ECO:0007669"/>
    <property type="project" value="UniProtKB-KW"/>
</dbReference>
<evidence type="ECO:0000256" key="5">
    <source>
        <dbReference type="PIRSR" id="PIRSR604254-1"/>
    </source>
</evidence>
<feature type="transmembrane region" description="Helical" evidence="6">
    <location>
        <begin position="94"/>
        <end position="113"/>
    </location>
</feature>
<feature type="transmembrane region" description="Helical" evidence="6">
    <location>
        <begin position="30"/>
        <end position="50"/>
    </location>
</feature>
<name>A0A1C2DGJ1_9HYPH</name>
<evidence type="ECO:0000256" key="6">
    <source>
        <dbReference type="SAM" id="Phobius"/>
    </source>
</evidence>
<keyword evidence="5" id="KW-0862">Zinc</keyword>
<feature type="transmembrane region" description="Helical" evidence="6">
    <location>
        <begin position="149"/>
        <end position="169"/>
    </location>
</feature>
<dbReference type="GO" id="GO:0003677">
    <property type="term" value="F:DNA binding"/>
    <property type="evidence" value="ECO:0007669"/>
    <property type="project" value="UniProtKB-KW"/>
</dbReference>
<gene>
    <name evidence="7" type="ORF">QV13_28255</name>
</gene>
<dbReference type="GO" id="GO:0016020">
    <property type="term" value="C:membrane"/>
    <property type="evidence" value="ECO:0007669"/>
    <property type="project" value="UniProtKB-SubCell"/>
</dbReference>
<sequence length="230" mass="24912">MSDRQPETAFNIPFVGRWHYSRAEMIADGIVHAVGIVLAIAAGSAMLTLAASRAAPGEYVAAAFYVVALLTVLSVSMAYNLWPVTSRVKWVLRRFDHSAIYLLIAASYTPFLAQLQNATLAGSMLVLIWTAALAGMAIKVFLPGRYDRLAIVFYLAIGWSGVVLMQPLIEALPSTTIALLLAGGIVYSLGVVFFAWKGLRFHNALWHGFVVTGAGLHFAAMLDSLVINRL</sequence>
<dbReference type="PANTHER" id="PTHR20855">
    <property type="entry name" value="ADIPOR/PROGESTIN RECEPTOR-RELATED"/>
    <property type="match status" value="1"/>
</dbReference>
<feature type="transmembrane region" description="Helical" evidence="6">
    <location>
        <begin position="208"/>
        <end position="227"/>
    </location>
</feature>
<dbReference type="AlphaFoldDB" id="A0A1C2DGJ1"/>
<feature type="transmembrane region" description="Helical" evidence="6">
    <location>
        <begin position="119"/>
        <end position="142"/>
    </location>
</feature>
<organism evidence="7 8">
    <name type="scientific">Mesorhizobium hungaricum</name>
    <dbReference type="NCBI Taxonomy" id="1566387"/>
    <lineage>
        <taxon>Bacteria</taxon>
        <taxon>Pseudomonadati</taxon>
        <taxon>Pseudomonadota</taxon>
        <taxon>Alphaproteobacteria</taxon>
        <taxon>Hyphomicrobiales</taxon>
        <taxon>Phyllobacteriaceae</taxon>
        <taxon>Mesorhizobium</taxon>
    </lineage>
</organism>
<dbReference type="InterPro" id="IPR004254">
    <property type="entry name" value="AdipoR/HlyIII-related"/>
</dbReference>
<feature type="transmembrane region" description="Helical" evidence="6">
    <location>
        <begin position="175"/>
        <end position="196"/>
    </location>
</feature>
<dbReference type="RefSeq" id="WP_024922948.1">
    <property type="nucleotide sequence ID" value="NZ_MDEO01000036.1"/>
</dbReference>
<keyword evidence="2 6" id="KW-0812">Transmembrane</keyword>
<evidence type="ECO:0000256" key="2">
    <source>
        <dbReference type="ARBA" id="ARBA00022692"/>
    </source>
</evidence>
<comment type="subcellular location">
    <subcellularLocation>
        <location evidence="1">Membrane</location>
        <topology evidence="1">Multi-pass membrane protein</topology>
    </subcellularLocation>
</comment>
<accession>A0A1C2DGJ1</accession>
<evidence type="ECO:0000313" key="8">
    <source>
        <dbReference type="Proteomes" id="UP000094412"/>
    </source>
</evidence>
<keyword evidence="8" id="KW-1185">Reference proteome</keyword>
<dbReference type="Proteomes" id="UP000094412">
    <property type="component" value="Unassembled WGS sequence"/>
</dbReference>
<dbReference type="STRING" id="1566387.QV13_28255"/>
<reference evidence="7 8" key="1">
    <citation type="submission" date="2016-08" db="EMBL/GenBank/DDBJ databases">
        <title>Whole genome sequence of Mesorhizobium sp. strain UASWS1009 isolated from industrial sewage.</title>
        <authorList>
            <person name="Crovadore J."/>
            <person name="Calmin G."/>
            <person name="Chablais R."/>
            <person name="Cochard B."/>
            <person name="Lefort F."/>
        </authorList>
    </citation>
    <scope>NUCLEOTIDE SEQUENCE [LARGE SCALE GENOMIC DNA]</scope>
    <source>
        <strain evidence="7 8">UASWS1009</strain>
    </source>
</reference>
<dbReference type="PANTHER" id="PTHR20855:SF3">
    <property type="entry name" value="LD03007P"/>
    <property type="match status" value="1"/>
</dbReference>